<accession>A0A9K3P1N4</accession>
<reference evidence="1" key="1">
    <citation type="journal article" date="2017" name="Nature">
        <title>The sunflower genome provides insights into oil metabolism, flowering and Asterid evolution.</title>
        <authorList>
            <person name="Badouin H."/>
            <person name="Gouzy J."/>
            <person name="Grassa C.J."/>
            <person name="Murat F."/>
            <person name="Staton S.E."/>
            <person name="Cottret L."/>
            <person name="Lelandais-Briere C."/>
            <person name="Owens G.L."/>
            <person name="Carrere S."/>
            <person name="Mayjonade B."/>
            <person name="Legrand L."/>
            <person name="Gill N."/>
            <person name="Kane N.C."/>
            <person name="Bowers J.E."/>
            <person name="Hubner S."/>
            <person name="Bellec A."/>
            <person name="Berard A."/>
            <person name="Berges H."/>
            <person name="Blanchet N."/>
            <person name="Boniface M.C."/>
            <person name="Brunel D."/>
            <person name="Catrice O."/>
            <person name="Chaidir N."/>
            <person name="Claudel C."/>
            <person name="Donnadieu C."/>
            <person name="Faraut T."/>
            <person name="Fievet G."/>
            <person name="Helmstetter N."/>
            <person name="King M."/>
            <person name="Knapp S.J."/>
            <person name="Lai Z."/>
            <person name="Le Paslier M.C."/>
            <person name="Lippi Y."/>
            <person name="Lorenzon L."/>
            <person name="Mandel J.R."/>
            <person name="Marage G."/>
            <person name="Marchand G."/>
            <person name="Marquand E."/>
            <person name="Bret-Mestries E."/>
            <person name="Morien E."/>
            <person name="Nambeesan S."/>
            <person name="Nguyen T."/>
            <person name="Pegot-Espagnet P."/>
            <person name="Pouilly N."/>
            <person name="Raftis F."/>
            <person name="Sallet E."/>
            <person name="Schiex T."/>
            <person name="Thomas J."/>
            <person name="Vandecasteele C."/>
            <person name="Vares D."/>
            <person name="Vear F."/>
            <person name="Vautrin S."/>
            <person name="Crespi M."/>
            <person name="Mangin B."/>
            <person name="Burke J.M."/>
            <person name="Salse J."/>
            <person name="Munos S."/>
            <person name="Vincourt P."/>
            <person name="Rieseberg L.H."/>
            <person name="Langlade N.B."/>
        </authorList>
    </citation>
    <scope>NUCLEOTIDE SEQUENCE</scope>
    <source>
        <tissue evidence="1">Leaves</tissue>
    </source>
</reference>
<comment type="caution">
    <text evidence="1">The sequence shown here is derived from an EMBL/GenBank/DDBJ whole genome shotgun (WGS) entry which is preliminary data.</text>
</comment>
<dbReference type="Proteomes" id="UP000215914">
    <property type="component" value="Unassembled WGS sequence"/>
</dbReference>
<reference evidence="1" key="2">
    <citation type="submission" date="2020-06" db="EMBL/GenBank/DDBJ databases">
        <title>Helianthus annuus Genome sequencing and assembly Release 2.</title>
        <authorList>
            <person name="Gouzy J."/>
            <person name="Langlade N."/>
            <person name="Munos S."/>
        </authorList>
    </citation>
    <scope>NUCLEOTIDE SEQUENCE</scope>
    <source>
        <tissue evidence="1">Leaves</tissue>
    </source>
</reference>
<sequence>MGTRDFLRVARQRIPRKMKPVIIKPSNHFDDREIKCFSLKRMSPALDPVGWRSTRYLVT</sequence>
<evidence type="ECO:0000313" key="1">
    <source>
        <dbReference type="EMBL" id="KAF5821407.1"/>
    </source>
</evidence>
<proteinExistence type="predicted"/>
<dbReference type="EMBL" id="MNCJ02000316">
    <property type="protein sequence ID" value="KAF5821407.1"/>
    <property type="molecule type" value="Genomic_DNA"/>
</dbReference>
<protein>
    <submittedName>
        <fullName evidence="1">Uncharacterized protein</fullName>
    </submittedName>
</protein>
<organism evidence="1 2">
    <name type="scientific">Helianthus annuus</name>
    <name type="common">Common sunflower</name>
    <dbReference type="NCBI Taxonomy" id="4232"/>
    <lineage>
        <taxon>Eukaryota</taxon>
        <taxon>Viridiplantae</taxon>
        <taxon>Streptophyta</taxon>
        <taxon>Embryophyta</taxon>
        <taxon>Tracheophyta</taxon>
        <taxon>Spermatophyta</taxon>
        <taxon>Magnoliopsida</taxon>
        <taxon>eudicotyledons</taxon>
        <taxon>Gunneridae</taxon>
        <taxon>Pentapetalae</taxon>
        <taxon>asterids</taxon>
        <taxon>campanulids</taxon>
        <taxon>Asterales</taxon>
        <taxon>Asteraceae</taxon>
        <taxon>Asteroideae</taxon>
        <taxon>Heliantheae alliance</taxon>
        <taxon>Heliantheae</taxon>
        <taxon>Helianthus</taxon>
    </lineage>
</organism>
<gene>
    <name evidence="1" type="ORF">HanXRQr2_Chr01g0013661</name>
</gene>
<dbReference type="AlphaFoldDB" id="A0A9K3P1N4"/>
<name>A0A9K3P1N4_HELAN</name>
<evidence type="ECO:0000313" key="2">
    <source>
        <dbReference type="Proteomes" id="UP000215914"/>
    </source>
</evidence>
<keyword evidence="2" id="KW-1185">Reference proteome</keyword>
<dbReference type="Gramene" id="mRNA:HanXRQr2_Chr01g0013661">
    <property type="protein sequence ID" value="CDS:HanXRQr2_Chr01g0013661.1"/>
    <property type="gene ID" value="HanXRQr2_Chr01g0013661"/>
</dbReference>